<reference evidence="1 2" key="1">
    <citation type="submission" date="2021-06" db="EMBL/GenBank/DDBJ databases">
        <title>Caerostris darwini draft genome.</title>
        <authorList>
            <person name="Kono N."/>
            <person name="Arakawa K."/>
        </authorList>
    </citation>
    <scope>NUCLEOTIDE SEQUENCE [LARGE SCALE GENOMIC DNA]</scope>
</reference>
<name>A0AAV4QD80_9ARAC</name>
<comment type="caution">
    <text evidence="1">The sequence shown here is derived from an EMBL/GenBank/DDBJ whole genome shotgun (WGS) entry which is preliminary data.</text>
</comment>
<evidence type="ECO:0000313" key="1">
    <source>
        <dbReference type="EMBL" id="GIY07282.1"/>
    </source>
</evidence>
<proteinExistence type="predicted"/>
<evidence type="ECO:0000313" key="2">
    <source>
        <dbReference type="Proteomes" id="UP001054837"/>
    </source>
</evidence>
<accession>A0AAV4QD80</accession>
<organism evidence="1 2">
    <name type="scientific">Caerostris darwini</name>
    <dbReference type="NCBI Taxonomy" id="1538125"/>
    <lineage>
        <taxon>Eukaryota</taxon>
        <taxon>Metazoa</taxon>
        <taxon>Ecdysozoa</taxon>
        <taxon>Arthropoda</taxon>
        <taxon>Chelicerata</taxon>
        <taxon>Arachnida</taxon>
        <taxon>Araneae</taxon>
        <taxon>Araneomorphae</taxon>
        <taxon>Entelegynae</taxon>
        <taxon>Araneoidea</taxon>
        <taxon>Araneidae</taxon>
        <taxon>Caerostris</taxon>
    </lineage>
</organism>
<dbReference type="EMBL" id="BPLQ01004331">
    <property type="protein sequence ID" value="GIY07282.1"/>
    <property type="molecule type" value="Genomic_DNA"/>
</dbReference>
<protein>
    <submittedName>
        <fullName evidence="1">Uncharacterized protein</fullName>
    </submittedName>
</protein>
<gene>
    <name evidence="1" type="ORF">CDAR_20421</name>
</gene>
<sequence length="86" mass="9821">MYTNCCDCFKSSQMPNSLTTRMADMFQPRVSSSWLYHEGELSSAAYEKFGYRMGATLGSPSLTSIENFISPMDRRHLHANTLSWQL</sequence>
<keyword evidence="2" id="KW-1185">Reference proteome</keyword>
<dbReference type="AlphaFoldDB" id="A0AAV4QD80"/>
<dbReference type="Proteomes" id="UP001054837">
    <property type="component" value="Unassembled WGS sequence"/>
</dbReference>